<dbReference type="RefSeq" id="WP_269561011.1">
    <property type="nucleotide sequence ID" value="NZ_CP114767.1"/>
</dbReference>
<evidence type="ECO:0000313" key="1">
    <source>
        <dbReference type="EMBL" id="WBA42964.1"/>
    </source>
</evidence>
<evidence type="ECO:0000313" key="2">
    <source>
        <dbReference type="Proteomes" id="UP001211005"/>
    </source>
</evidence>
<evidence type="ECO:0008006" key="3">
    <source>
        <dbReference type="Google" id="ProtNLM"/>
    </source>
</evidence>
<gene>
    <name evidence="1" type="ORF">O3303_05220</name>
</gene>
<organism evidence="1 2">
    <name type="scientific">Hymenobacter canadensis</name>
    <dbReference type="NCBI Taxonomy" id="2999067"/>
    <lineage>
        <taxon>Bacteria</taxon>
        <taxon>Pseudomonadati</taxon>
        <taxon>Bacteroidota</taxon>
        <taxon>Cytophagia</taxon>
        <taxon>Cytophagales</taxon>
        <taxon>Hymenobacteraceae</taxon>
        <taxon>Hymenobacter</taxon>
    </lineage>
</organism>
<accession>A0ABY7LRC4</accession>
<protein>
    <recommendedName>
        <fullName evidence="3">Four helix bundle protein</fullName>
    </recommendedName>
</protein>
<dbReference type="EMBL" id="CP114767">
    <property type="protein sequence ID" value="WBA42964.1"/>
    <property type="molecule type" value="Genomic_DNA"/>
</dbReference>
<sequence length="133" mass="15436">MSSGLNLRALDQKLPLHRDEARALCDALRLYHQHLTWLSGHRPLYLAETMSIRVTLRVYERLAKLLAGEWPRTRERHLKPRTWRVEFDELLQLNALLVAGTLLAAESSYESAFNCLYGKLNQKALNLTAHFRL</sequence>
<proteinExistence type="predicted"/>
<dbReference type="Proteomes" id="UP001211005">
    <property type="component" value="Chromosome"/>
</dbReference>
<keyword evidence="2" id="KW-1185">Reference proteome</keyword>
<reference evidence="1 2" key="1">
    <citation type="submission" date="2022-12" db="EMBL/GenBank/DDBJ databases">
        <title>Hymenobacter canadensis sp. nov. isolated from lake water of the Cambridge Bay, Canada.</title>
        <authorList>
            <person name="Kim W.H."/>
            <person name="Lee Y.M."/>
        </authorList>
    </citation>
    <scope>NUCLEOTIDE SEQUENCE [LARGE SCALE GENOMIC DNA]</scope>
    <source>
        <strain evidence="1 2">PAMC 29467</strain>
    </source>
</reference>
<name>A0ABY7LRC4_9BACT</name>